<dbReference type="PATRIC" id="fig|33050.5.peg.625"/>
<dbReference type="EMBL" id="CP012700">
    <property type="protein sequence ID" value="ALH79370.1"/>
    <property type="molecule type" value="Genomic_DNA"/>
</dbReference>
<dbReference type="RefSeq" id="WP_054586833.1">
    <property type="nucleotide sequence ID" value="NZ_CP012700.1"/>
</dbReference>
<name>A0A0N9UUT5_SPHMC</name>
<reference evidence="1 2" key="1">
    <citation type="journal article" date="2015" name="Genome Announc.">
        <title>Complete Genome Sequence of Polypropylene Glycol- and Polyethylene Glycol-Degrading Sphingopyxis macrogoltabida Strain EY-1.</title>
        <authorList>
            <person name="Ohtsubo Y."/>
            <person name="Nagata Y."/>
            <person name="Numata M."/>
            <person name="Tsuchikane K."/>
            <person name="Hosoyama A."/>
            <person name="Yamazoe A."/>
            <person name="Tsuda M."/>
            <person name="Fujita N."/>
            <person name="Kawai F."/>
        </authorList>
    </citation>
    <scope>NUCLEOTIDE SEQUENCE [LARGE SCALE GENOMIC DNA]</scope>
    <source>
        <strain evidence="1 2">EY-1</strain>
    </source>
</reference>
<protein>
    <recommendedName>
        <fullName evidence="3">DOMON-like domain-containing protein</fullName>
    </recommendedName>
</protein>
<dbReference type="CDD" id="cd09627">
    <property type="entry name" value="DOMON_murB_like"/>
    <property type="match status" value="1"/>
</dbReference>
<proteinExistence type="predicted"/>
<sequence>MSDPERSQRLPLICHPDTPARAVRSIAVEVDLSFDGGFALRFIVDGEIGAIVLPQGEGELVIADSGTDGLWQGTCFEAFLTEEGQPDYTEFNYAPDGRWACYQFDDYRSLLSSDDLAPWMMEVERAPGRYALRVEPGIFPDTGSKLALSAVIEEVDGTKSYWALAHPPGKPDFHHPDCFALTLEARGRA</sequence>
<dbReference type="AlphaFoldDB" id="A0A0N9UUT5"/>
<dbReference type="OrthoDB" id="190583at2"/>
<gene>
    <name evidence="1" type="ORF">AN936_03000</name>
</gene>
<dbReference type="KEGG" id="smag:AN936_03000"/>
<evidence type="ECO:0000313" key="1">
    <source>
        <dbReference type="EMBL" id="ALH79370.1"/>
    </source>
</evidence>
<evidence type="ECO:0008006" key="3">
    <source>
        <dbReference type="Google" id="ProtNLM"/>
    </source>
</evidence>
<accession>A0A0N9UUT5</accession>
<evidence type="ECO:0000313" key="2">
    <source>
        <dbReference type="Proteomes" id="UP000058074"/>
    </source>
</evidence>
<dbReference type="Proteomes" id="UP000058074">
    <property type="component" value="Chromosome"/>
</dbReference>
<organism evidence="1 2">
    <name type="scientific">Sphingopyxis macrogoltabida</name>
    <name type="common">Sphingomonas macrogoltabidus</name>
    <dbReference type="NCBI Taxonomy" id="33050"/>
    <lineage>
        <taxon>Bacteria</taxon>
        <taxon>Pseudomonadati</taxon>
        <taxon>Pseudomonadota</taxon>
        <taxon>Alphaproteobacteria</taxon>
        <taxon>Sphingomonadales</taxon>
        <taxon>Sphingomonadaceae</taxon>
        <taxon>Sphingopyxis</taxon>
    </lineage>
</organism>